<evidence type="ECO:0000256" key="2">
    <source>
        <dbReference type="ARBA" id="ARBA00022723"/>
    </source>
</evidence>
<dbReference type="InterPro" id="IPR010300">
    <property type="entry name" value="CDO_1"/>
</dbReference>
<keyword evidence="5" id="KW-0408">Iron</keyword>
<evidence type="ECO:0000313" key="6">
    <source>
        <dbReference type="EMBL" id="GAA2133735.1"/>
    </source>
</evidence>
<evidence type="ECO:0000256" key="1">
    <source>
        <dbReference type="ARBA" id="ARBA00006622"/>
    </source>
</evidence>
<dbReference type="PANTHER" id="PTHR12918:SF1">
    <property type="entry name" value="CYSTEINE DIOXYGENASE TYPE 1"/>
    <property type="match status" value="1"/>
</dbReference>
<dbReference type="SUPFAM" id="SSF51182">
    <property type="entry name" value="RmlC-like cupins"/>
    <property type="match status" value="1"/>
</dbReference>
<dbReference type="CDD" id="cd10548">
    <property type="entry name" value="cupin_CDO"/>
    <property type="match status" value="1"/>
</dbReference>
<accession>A0ABN2YY38</accession>
<protein>
    <submittedName>
        <fullName evidence="6">Cysteine dioxygenase family protein</fullName>
    </submittedName>
</protein>
<evidence type="ECO:0000256" key="5">
    <source>
        <dbReference type="ARBA" id="ARBA00023004"/>
    </source>
</evidence>
<dbReference type="GO" id="GO:0051213">
    <property type="term" value="F:dioxygenase activity"/>
    <property type="evidence" value="ECO:0007669"/>
    <property type="project" value="UniProtKB-KW"/>
</dbReference>
<name>A0ABN2YY38_9ACTN</name>
<reference evidence="6 7" key="1">
    <citation type="journal article" date="2019" name="Int. J. Syst. Evol. Microbiol.">
        <title>The Global Catalogue of Microorganisms (GCM) 10K type strain sequencing project: providing services to taxonomists for standard genome sequencing and annotation.</title>
        <authorList>
            <consortium name="The Broad Institute Genomics Platform"/>
            <consortium name="The Broad Institute Genome Sequencing Center for Infectious Disease"/>
            <person name="Wu L."/>
            <person name="Ma J."/>
        </authorList>
    </citation>
    <scope>NUCLEOTIDE SEQUENCE [LARGE SCALE GENOMIC DNA]</scope>
    <source>
        <strain evidence="6 7">JCM 15481</strain>
    </source>
</reference>
<dbReference type="Proteomes" id="UP001500443">
    <property type="component" value="Unassembled WGS sequence"/>
</dbReference>
<comment type="caution">
    <text evidence="6">The sequence shown here is derived from an EMBL/GenBank/DDBJ whole genome shotgun (WGS) entry which is preliminary data.</text>
</comment>
<keyword evidence="2" id="KW-0479">Metal-binding</keyword>
<evidence type="ECO:0000313" key="7">
    <source>
        <dbReference type="Proteomes" id="UP001500443"/>
    </source>
</evidence>
<comment type="similarity">
    <text evidence="1">Belongs to the cysteine dioxygenase family.</text>
</comment>
<organism evidence="6 7">
    <name type="scientific">Streptomyces synnematoformans</name>
    <dbReference type="NCBI Taxonomy" id="415721"/>
    <lineage>
        <taxon>Bacteria</taxon>
        <taxon>Bacillati</taxon>
        <taxon>Actinomycetota</taxon>
        <taxon>Actinomycetes</taxon>
        <taxon>Kitasatosporales</taxon>
        <taxon>Streptomycetaceae</taxon>
        <taxon>Streptomyces</taxon>
    </lineage>
</organism>
<dbReference type="InterPro" id="IPR011051">
    <property type="entry name" value="RmlC_Cupin_sf"/>
</dbReference>
<proteinExistence type="inferred from homology"/>
<sequence>MLSDIQIGGDPLAFPHLFPPAPAHPVTVADFAGLARALAADRDAWAPLVDYDPVTRWYHRLRTGPGYEVWLLSWLPGQGSGAHGHGPSSGVLTVLAGELTERTDHAPRILAPGAQHFFAPGYVHEVVNDALTPAVSLHVYFPALTEMPMHEDHAGAARCTAAGGAGRAAGRPARR</sequence>
<keyword evidence="4" id="KW-0560">Oxidoreductase</keyword>
<dbReference type="RefSeq" id="WP_344291571.1">
    <property type="nucleotide sequence ID" value="NZ_BAAAPF010000154.1"/>
</dbReference>
<keyword evidence="7" id="KW-1185">Reference proteome</keyword>
<dbReference type="EMBL" id="BAAAPF010000154">
    <property type="protein sequence ID" value="GAA2133735.1"/>
    <property type="molecule type" value="Genomic_DNA"/>
</dbReference>
<keyword evidence="3 6" id="KW-0223">Dioxygenase</keyword>
<evidence type="ECO:0000256" key="3">
    <source>
        <dbReference type="ARBA" id="ARBA00022964"/>
    </source>
</evidence>
<dbReference type="Gene3D" id="2.60.120.10">
    <property type="entry name" value="Jelly Rolls"/>
    <property type="match status" value="1"/>
</dbReference>
<dbReference type="Pfam" id="PF05995">
    <property type="entry name" value="CDO_I"/>
    <property type="match status" value="1"/>
</dbReference>
<gene>
    <name evidence="6" type="ORF">GCM10009802_42220</name>
</gene>
<dbReference type="InterPro" id="IPR014710">
    <property type="entry name" value="RmlC-like_jellyroll"/>
</dbReference>
<evidence type="ECO:0000256" key="4">
    <source>
        <dbReference type="ARBA" id="ARBA00023002"/>
    </source>
</evidence>
<dbReference type="PANTHER" id="PTHR12918">
    <property type="entry name" value="CYSTEINE DIOXYGENASE"/>
    <property type="match status" value="1"/>
</dbReference>